<keyword evidence="1 7" id="KW-0489">Methyltransferase</keyword>
<dbReference type="PANTHER" id="PTHR12133">
    <property type="entry name" value="TRNA (ADENINE(58)-N(1))-METHYLTRANSFERASE"/>
    <property type="match status" value="1"/>
</dbReference>
<evidence type="ECO:0000256" key="2">
    <source>
        <dbReference type="ARBA" id="ARBA00022679"/>
    </source>
</evidence>
<comment type="caution">
    <text evidence="7">The sequence shown here is derived from an EMBL/GenBank/DDBJ whole genome shotgun (WGS) entry which is preliminary data.</text>
</comment>
<dbReference type="OrthoDB" id="30774at2157"/>
<feature type="compositionally biased region" description="Acidic residues" evidence="5">
    <location>
        <begin position="28"/>
        <end position="40"/>
    </location>
</feature>
<dbReference type="Gene3D" id="3.40.50.150">
    <property type="entry name" value="Vaccinia Virus protein VP39"/>
    <property type="match status" value="1"/>
</dbReference>
<dbReference type="GO" id="GO:0030488">
    <property type="term" value="P:tRNA methylation"/>
    <property type="evidence" value="ECO:0007669"/>
    <property type="project" value="InterPro"/>
</dbReference>
<keyword evidence="3" id="KW-0949">S-adenosyl-L-methionine</keyword>
<keyword evidence="8" id="KW-1185">Reference proteome</keyword>
<proteinExistence type="predicted"/>
<feature type="region of interest" description="Disordered" evidence="5">
    <location>
        <begin position="1"/>
        <end position="45"/>
    </location>
</feature>
<organism evidence="7 8">
    <name type="scientific">Natrarchaeobius chitinivorans</name>
    <dbReference type="NCBI Taxonomy" id="1679083"/>
    <lineage>
        <taxon>Archaea</taxon>
        <taxon>Methanobacteriati</taxon>
        <taxon>Methanobacteriota</taxon>
        <taxon>Stenosarchaea group</taxon>
        <taxon>Halobacteria</taxon>
        <taxon>Halobacteriales</taxon>
        <taxon>Natrialbaceae</taxon>
        <taxon>Natrarchaeobius</taxon>
    </lineage>
</organism>
<dbReference type="CDD" id="cd02440">
    <property type="entry name" value="AdoMet_MTases"/>
    <property type="match status" value="1"/>
</dbReference>
<keyword evidence="4" id="KW-0819">tRNA processing</keyword>
<evidence type="ECO:0000256" key="4">
    <source>
        <dbReference type="ARBA" id="ARBA00022694"/>
    </source>
</evidence>
<dbReference type="InterPro" id="IPR049470">
    <property type="entry name" value="TRM61_C"/>
</dbReference>
<dbReference type="PANTHER" id="PTHR12133:SF1">
    <property type="entry name" value="TRNA (ADENINE(58)-N(1))-METHYLTRANSFERASE, MITOCHONDRIAL"/>
    <property type="match status" value="1"/>
</dbReference>
<evidence type="ECO:0000259" key="6">
    <source>
        <dbReference type="Pfam" id="PF08704"/>
    </source>
</evidence>
<dbReference type="InterPro" id="IPR029063">
    <property type="entry name" value="SAM-dependent_MTases_sf"/>
</dbReference>
<dbReference type="AlphaFoldDB" id="A0A3N6MBJ9"/>
<reference evidence="7 8" key="1">
    <citation type="submission" date="2018-10" db="EMBL/GenBank/DDBJ databases">
        <title>Natrarchaeobius chitinivorans gen. nov., sp. nov., and Natrarchaeobius haloalkaliphilus sp. nov., alkaliphilic, chitin-utilizing haloarchaea from hypersaline alkaline lakes.</title>
        <authorList>
            <person name="Sorokin D.Y."/>
            <person name="Elcheninov A.G."/>
            <person name="Kostrikina N.A."/>
            <person name="Bale N.J."/>
            <person name="Sinninghe Damste J.S."/>
            <person name="Khijniak T.V."/>
            <person name="Kublanov I.V."/>
            <person name="Toshchakov S.V."/>
        </authorList>
    </citation>
    <scope>NUCLEOTIDE SEQUENCE [LARGE SCALE GENOMIC DNA]</scope>
    <source>
        <strain evidence="7 8">AArcht4T</strain>
    </source>
</reference>
<dbReference type="GO" id="GO:0031515">
    <property type="term" value="C:tRNA (m1A) methyltransferase complex"/>
    <property type="evidence" value="ECO:0007669"/>
    <property type="project" value="InterPro"/>
</dbReference>
<evidence type="ECO:0000256" key="3">
    <source>
        <dbReference type="ARBA" id="ARBA00022691"/>
    </source>
</evidence>
<dbReference type="RefSeq" id="WP_124194049.1">
    <property type="nucleotide sequence ID" value="NZ_REGA01000001.1"/>
</dbReference>
<evidence type="ECO:0000256" key="1">
    <source>
        <dbReference type="ARBA" id="ARBA00022603"/>
    </source>
</evidence>
<dbReference type="Pfam" id="PF08704">
    <property type="entry name" value="GCD14"/>
    <property type="match status" value="1"/>
</dbReference>
<feature type="domain" description="tRNA (adenine(58)-N(1))-methyltransferase catalytic subunit TRM61 C-terminal" evidence="6">
    <location>
        <begin position="113"/>
        <end position="259"/>
    </location>
</feature>
<dbReference type="SUPFAM" id="SSF53335">
    <property type="entry name" value="S-adenosyl-L-methionine-dependent methyltransferases"/>
    <property type="match status" value="1"/>
</dbReference>
<name>A0A3N6MBJ9_NATCH</name>
<dbReference type="EMBL" id="REGA01000001">
    <property type="protein sequence ID" value="RQG98064.1"/>
    <property type="molecule type" value="Genomic_DNA"/>
</dbReference>
<sequence>MTDETDAETVGNGDGDDESTGGSASSETGDDSDASSDDESDRVPVLLVREDREFLVQPGEEMGTDLGVLEVPADVEPGETVETHLEEAFTVRRLRGPDLFHHFERTGAPMVPRDVGLVIGETGIARGDRVLDAGTGTGVLAASMARAGASVVTYERDPEFADVARENMALGGVEDAVDVRTGDLREELESLEPSSFDVLTLDTGDADEVITHAPDLLVDGGFVAVYSPFIESTRAVVEAAREVGLSNVRTRETIQREMQFDDRGSRPSTAPVGHTGYLTIARNV</sequence>
<protein>
    <submittedName>
        <fullName evidence="7">Methyltransferase domain-containing protein</fullName>
    </submittedName>
</protein>
<dbReference type="GO" id="GO:0160107">
    <property type="term" value="F:tRNA (adenine(58)-N1)-methyltransferase activity"/>
    <property type="evidence" value="ECO:0007669"/>
    <property type="project" value="InterPro"/>
</dbReference>
<dbReference type="Proteomes" id="UP000282323">
    <property type="component" value="Unassembled WGS sequence"/>
</dbReference>
<evidence type="ECO:0000313" key="8">
    <source>
        <dbReference type="Proteomes" id="UP000282323"/>
    </source>
</evidence>
<evidence type="ECO:0000313" key="7">
    <source>
        <dbReference type="EMBL" id="RQG98064.1"/>
    </source>
</evidence>
<gene>
    <name evidence="7" type="ORF">EA473_02425</name>
</gene>
<dbReference type="InterPro" id="IPR014816">
    <property type="entry name" value="tRNA_MeTrfase_Gcd14"/>
</dbReference>
<keyword evidence="2 7" id="KW-0808">Transferase</keyword>
<dbReference type="PROSITE" id="PS51620">
    <property type="entry name" value="SAM_TRM61"/>
    <property type="match status" value="1"/>
</dbReference>
<accession>A0A3N6MBJ9</accession>
<evidence type="ECO:0000256" key="5">
    <source>
        <dbReference type="SAM" id="MobiDB-lite"/>
    </source>
</evidence>